<reference evidence="1" key="1">
    <citation type="journal article" date="2014" name="Front. Microbiol.">
        <title>High frequency of phylogenetically diverse reductive dehalogenase-homologous genes in deep subseafloor sedimentary metagenomes.</title>
        <authorList>
            <person name="Kawai M."/>
            <person name="Futagami T."/>
            <person name="Toyoda A."/>
            <person name="Takaki Y."/>
            <person name="Nishi S."/>
            <person name="Hori S."/>
            <person name="Arai W."/>
            <person name="Tsubouchi T."/>
            <person name="Morono Y."/>
            <person name="Uchiyama I."/>
            <person name="Ito T."/>
            <person name="Fujiyama A."/>
            <person name="Inagaki F."/>
            <person name="Takami H."/>
        </authorList>
    </citation>
    <scope>NUCLEOTIDE SEQUENCE</scope>
    <source>
        <strain evidence="1">Expedition CK06-06</strain>
    </source>
</reference>
<protein>
    <recommendedName>
        <fullName evidence="2">HAD family hydrolase</fullName>
    </recommendedName>
</protein>
<proteinExistence type="predicted"/>
<dbReference type="InterPro" id="IPR036412">
    <property type="entry name" value="HAD-like_sf"/>
</dbReference>
<feature type="non-terminal residue" evidence="1">
    <location>
        <position position="1"/>
    </location>
</feature>
<dbReference type="AlphaFoldDB" id="X0W602"/>
<dbReference type="Pfam" id="PF06941">
    <property type="entry name" value="NT5C"/>
    <property type="match status" value="1"/>
</dbReference>
<dbReference type="EMBL" id="BARS01038212">
    <property type="protein sequence ID" value="GAG20033.1"/>
    <property type="molecule type" value="Genomic_DNA"/>
</dbReference>
<dbReference type="SUPFAM" id="SSF56784">
    <property type="entry name" value="HAD-like"/>
    <property type="match status" value="1"/>
</dbReference>
<sequence>VQDLELDLNEDLQKEIAREVVHTVYDIEFLKSLTPCEGAKSVIDFLRKKGNEIYVITARNPEAFDISSEWLKVHGIYFDALICTKFKPRVAWNYGVRTFVDDDYDTLLKFADFRQAKFFRKLIVMSYPYNIEQQDKRIERANNMHEVLAKLEIRGRDACDL</sequence>
<gene>
    <name evidence="1" type="ORF">S01H1_58491</name>
</gene>
<evidence type="ECO:0008006" key="2">
    <source>
        <dbReference type="Google" id="ProtNLM"/>
    </source>
</evidence>
<dbReference type="InterPro" id="IPR010708">
    <property type="entry name" value="5'(3')-deoxyribonucleotidase"/>
</dbReference>
<dbReference type="GO" id="GO:0008253">
    <property type="term" value="F:5'-nucleotidase activity"/>
    <property type="evidence" value="ECO:0007669"/>
    <property type="project" value="InterPro"/>
</dbReference>
<dbReference type="Gene3D" id="3.40.50.1000">
    <property type="entry name" value="HAD superfamily/HAD-like"/>
    <property type="match status" value="1"/>
</dbReference>
<name>X0W602_9ZZZZ</name>
<comment type="caution">
    <text evidence="1">The sequence shown here is derived from an EMBL/GenBank/DDBJ whole genome shotgun (WGS) entry which is preliminary data.</text>
</comment>
<accession>X0W602</accession>
<dbReference type="InterPro" id="IPR023214">
    <property type="entry name" value="HAD_sf"/>
</dbReference>
<evidence type="ECO:0000313" key="1">
    <source>
        <dbReference type="EMBL" id="GAG20033.1"/>
    </source>
</evidence>
<dbReference type="GO" id="GO:0009264">
    <property type="term" value="P:deoxyribonucleotide catabolic process"/>
    <property type="evidence" value="ECO:0007669"/>
    <property type="project" value="InterPro"/>
</dbReference>
<organism evidence="1">
    <name type="scientific">marine sediment metagenome</name>
    <dbReference type="NCBI Taxonomy" id="412755"/>
    <lineage>
        <taxon>unclassified sequences</taxon>
        <taxon>metagenomes</taxon>
        <taxon>ecological metagenomes</taxon>
    </lineage>
</organism>